<organism evidence="1 2">
    <name type="scientific">Nitrosopumilus zosterae</name>
    <dbReference type="NCBI Taxonomy" id="718286"/>
    <lineage>
        <taxon>Archaea</taxon>
        <taxon>Nitrososphaerota</taxon>
        <taxon>Nitrososphaeria</taxon>
        <taxon>Nitrosopumilales</taxon>
        <taxon>Nitrosopumilaceae</taxon>
        <taxon>Nitrosopumilus</taxon>
    </lineage>
</organism>
<evidence type="ECO:0000313" key="2">
    <source>
        <dbReference type="Proteomes" id="UP000245829"/>
    </source>
</evidence>
<evidence type="ECO:0000313" key="1">
    <source>
        <dbReference type="EMBL" id="GBH34618.1"/>
    </source>
</evidence>
<dbReference type="Proteomes" id="UP000245829">
    <property type="component" value="Unassembled WGS sequence"/>
</dbReference>
<dbReference type="OrthoDB" id="3221at2157"/>
<gene>
    <name evidence="1" type="ORF">NZNM25_14090</name>
</gene>
<dbReference type="EMBL" id="BGKI01000007">
    <property type="protein sequence ID" value="GBH34618.1"/>
    <property type="molecule type" value="Genomic_DNA"/>
</dbReference>
<proteinExistence type="predicted"/>
<accession>A0A2S2KT31</accession>
<sequence length="360" mass="41751">MKTVIWGILGICIIFSFNAQSAFAHTPDFEITTTKDILKFCEFFYEEYQLLGIYDLTLQHPQFPNLRACAILYNHVAWNSTHEARNVVLIAEIEKYLGDSSYIKDRHIVISDIIPDWAKREARLWVNGENQDVGFAYVVRTMLEAGILKLDFIEKNCDGDEICMKEGDFIKYSHFDKFGNISTIKHTVKSIINEEITLTVEKTSDEGKIKEEITLEKNGLIKNDECCKYYEFVIPTQISLGDKISNNLKIVSETTHIFENQMKQSWYATDTTGQNTKVIDKNTGLVFLYEHHETTVLSVGEKTKITDTNFFDSKYNVEEHQIKIPDWLKKTTAWLLDKRIPEEEYLRAIENLISRNIIKV</sequence>
<protein>
    <recommendedName>
        <fullName evidence="3">Peptidase</fullName>
    </recommendedName>
</protein>
<keyword evidence="2" id="KW-1185">Reference proteome</keyword>
<reference evidence="1 2" key="1">
    <citation type="submission" date="2018-05" db="EMBL/GenBank/DDBJ databases">
        <title>genome sequencing of Nitrosopumilus sp. NM25.</title>
        <authorList>
            <person name="Mori K."/>
            <person name="Nakagawa T."/>
        </authorList>
    </citation>
    <scope>NUCLEOTIDE SEQUENCE [LARGE SCALE GENOMIC DNA]</scope>
    <source>
        <strain evidence="1 2">NM25</strain>
    </source>
</reference>
<evidence type="ECO:0008006" key="3">
    <source>
        <dbReference type="Google" id="ProtNLM"/>
    </source>
</evidence>
<comment type="caution">
    <text evidence="1">The sequence shown here is derived from an EMBL/GenBank/DDBJ whole genome shotgun (WGS) entry which is preliminary data.</text>
</comment>
<name>A0A2S2KT31_9ARCH</name>
<dbReference type="RefSeq" id="WP_200829086.1">
    <property type="nucleotide sequence ID" value="NZ_AP026695.1"/>
</dbReference>
<dbReference type="GeneID" id="76209090"/>
<dbReference type="AlphaFoldDB" id="A0A2S2KT31"/>